<dbReference type="InterPro" id="IPR000182">
    <property type="entry name" value="GNAT_dom"/>
</dbReference>
<dbReference type="SUPFAM" id="SSF55729">
    <property type="entry name" value="Acyl-CoA N-acyltransferases (Nat)"/>
    <property type="match status" value="1"/>
</dbReference>
<dbReference type="AlphaFoldDB" id="A0A380JCK9"/>
<dbReference type="GO" id="GO:0016747">
    <property type="term" value="F:acyltransferase activity, transferring groups other than amino-acyl groups"/>
    <property type="evidence" value="ECO:0007669"/>
    <property type="project" value="InterPro"/>
</dbReference>
<dbReference type="OrthoDB" id="948250at2"/>
<name>A0A380JCK9_STRDO</name>
<dbReference type="InterPro" id="IPR016181">
    <property type="entry name" value="Acyl_CoA_acyltransferase"/>
</dbReference>
<evidence type="ECO:0000313" key="2">
    <source>
        <dbReference type="EMBL" id="SUN35100.1"/>
    </source>
</evidence>
<dbReference type="RefSeq" id="WP_002998735.1">
    <property type="nucleotide sequence ID" value="NZ_UHFA01000002.1"/>
</dbReference>
<dbReference type="PROSITE" id="PS51186">
    <property type="entry name" value="GNAT"/>
    <property type="match status" value="1"/>
</dbReference>
<gene>
    <name evidence="2" type="ORF">NCTC11391_00073</name>
</gene>
<keyword evidence="3" id="KW-1185">Reference proteome</keyword>
<protein>
    <submittedName>
        <fullName evidence="2">GNAT family acetyltransferase</fullName>
    </submittedName>
</protein>
<feature type="domain" description="N-acetyltransferase" evidence="1">
    <location>
        <begin position="6"/>
        <end position="170"/>
    </location>
</feature>
<evidence type="ECO:0000313" key="3">
    <source>
        <dbReference type="Proteomes" id="UP000254082"/>
    </source>
</evidence>
<reference evidence="2 3" key="1">
    <citation type="submission" date="2018-06" db="EMBL/GenBank/DDBJ databases">
        <authorList>
            <consortium name="Pathogen Informatics"/>
            <person name="Doyle S."/>
        </authorList>
    </citation>
    <scope>NUCLEOTIDE SEQUENCE [LARGE SCALE GENOMIC DNA]</scope>
    <source>
        <strain evidence="3">NCTC 11391</strain>
    </source>
</reference>
<dbReference type="Proteomes" id="UP000254082">
    <property type="component" value="Unassembled WGS sequence"/>
</dbReference>
<dbReference type="CDD" id="cd04301">
    <property type="entry name" value="NAT_SF"/>
    <property type="match status" value="1"/>
</dbReference>
<dbReference type="Gene3D" id="3.40.630.30">
    <property type="match status" value="1"/>
</dbReference>
<keyword evidence="2" id="KW-0808">Transferase</keyword>
<sequence>MAEAEVLFAEAQASDAGSLVDFLAQVMTESDFITQTSRLLTQAEMVEFLTRQLASSRDICLLAKLGQKVIATLNLVSYEKTGGYWGDLFLAVGQSYQGAGLGQTLMALAIDWTEQVGSLAGLSLSVQVRNQRAVHIYEKFGFAIDSLKRAAVKSKTGQELDIYYMSRAIK</sequence>
<accession>A0A380JCK9</accession>
<organism evidence="2 3">
    <name type="scientific">Streptococcus downei MFe28</name>
    <dbReference type="NCBI Taxonomy" id="764290"/>
    <lineage>
        <taxon>Bacteria</taxon>
        <taxon>Bacillati</taxon>
        <taxon>Bacillota</taxon>
        <taxon>Bacilli</taxon>
        <taxon>Lactobacillales</taxon>
        <taxon>Streptococcaceae</taxon>
        <taxon>Streptococcus</taxon>
    </lineage>
</organism>
<proteinExistence type="predicted"/>
<evidence type="ECO:0000259" key="1">
    <source>
        <dbReference type="PROSITE" id="PS51186"/>
    </source>
</evidence>
<dbReference type="EMBL" id="UHFA01000002">
    <property type="protein sequence ID" value="SUN35100.1"/>
    <property type="molecule type" value="Genomic_DNA"/>
</dbReference>
<dbReference type="Pfam" id="PF00583">
    <property type="entry name" value="Acetyltransf_1"/>
    <property type="match status" value="1"/>
</dbReference>